<dbReference type="Gene3D" id="3.30.420.10">
    <property type="entry name" value="Ribonuclease H-like superfamily/Ribonuclease H"/>
    <property type="match status" value="1"/>
</dbReference>
<evidence type="ECO:0000313" key="3">
    <source>
        <dbReference type="Proteomes" id="UP000887540"/>
    </source>
</evidence>
<evidence type="ECO:0000256" key="2">
    <source>
        <dbReference type="SAM" id="MobiDB-lite"/>
    </source>
</evidence>
<dbReference type="GO" id="GO:0005634">
    <property type="term" value="C:nucleus"/>
    <property type="evidence" value="ECO:0007669"/>
    <property type="project" value="UniProtKB-SubCell"/>
</dbReference>
<dbReference type="Pfam" id="PF13384">
    <property type="entry name" value="HTH_23"/>
    <property type="match status" value="1"/>
</dbReference>
<keyword evidence="3" id="KW-1185">Reference proteome</keyword>
<feature type="region of interest" description="Disordered" evidence="2">
    <location>
        <begin position="40"/>
        <end position="65"/>
    </location>
</feature>
<dbReference type="AlphaFoldDB" id="A0A914DQS9"/>
<dbReference type="Proteomes" id="UP000887540">
    <property type="component" value="Unplaced"/>
</dbReference>
<evidence type="ECO:0000313" key="4">
    <source>
        <dbReference type="WBParaSite" id="ACRNAN_scaffold3347.g21227.t1"/>
    </source>
</evidence>
<dbReference type="InterPro" id="IPR036397">
    <property type="entry name" value="RNaseH_sf"/>
</dbReference>
<dbReference type="Gene3D" id="1.10.10.10">
    <property type="entry name" value="Winged helix-like DNA-binding domain superfamily/Winged helix DNA-binding domain"/>
    <property type="match status" value="1"/>
</dbReference>
<organism evidence="3 4">
    <name type="scientific">Acrobeloides nanus</name>
    <dbReference type="NCBI Taxonomy" id="290746"/>
    <lineage>
        <taxon>Eukaryota</taxon>
        <taxon>Metazoa</taxon>
        <taxon>Ecdysozoa</taxon>
        <taxon>Nematoda</taxon>
        <taxon>Chromadorea</taxon>
        <taxon>Rhabditida</taxon>
        <taxon>Tylenchina</taxon>
        <taxon>Cephalobomorpha</taxon>
        <taxon>Cephaloboidea</taxon>
        <taxon>Cephalobidae</taxon>
        <taxon>Acrobeloides</taxon>
    </lineage>
</organism>
<name>A0A914DQS9_9BILA</name>
<accession>A0A914DQS9</accession>
<feature type="compositionally biased region" description="Basic and acidic residues" evidence="2">
    <location>
        <begin position="40"/>
        <end position="50"/>
    </location>
</feature>
<comment type="subcellular location">
    <subcellularLocation>
        <location evidence="1">Nucleus</location>
    </subcellularLocation>
</comment>
<evidence type="ECO:0000256" key="1">
    <source>
        <dbReference type="ARBA" id="ARBA00004123"/>
    </source>
</evidence>
<dbReference type="SUPFAM" id="SSF46689">
    <property type="entry name" value="Homeodomain-like"/>
    <property type="match status" value="1"/>
</dbReference>
<dbReference type="WBParaSite" id="ACRNAN_scaffold3347.g21227.t1">
    <property type="protein sequence ID" value="ACRNAN_scaffold3347.g21227.t1"/>
    <property type="gene ID" value="ACRNAN_scaffold3347.g21227"/>
</dbReference>
<dbReference type="InterPro" id="IPR009057">
    <property type="entry name" value="Homeodomain-like_sf"/>
</dbReference>
<proteinExistence type="predicted"/>
<protein>
    <submittedName>
        <fullName evidence="4">Transposase</fullName>
    </submittedName>
</protein>
<sequence>MKEFRPAIIRMHERGVEKCEIGRLFGIHEATVRKAIKRFKETESNEDRPGKSLKKTARSQGNVQRARRMIQTVESLKRALRKAWNEISVDTLRGIVDNFSKRLKKCIDANGCHFE</sequence>
<dbReference type="InterPro" id="IPR036388">
    <property type="entry name" value="WH-like_DNA-bd_sf"/>
</dbReference>
<dbReference type="GO" id="GO:0003676">
    <property type="term" value="F:nucleic acid binding"/>
    <property type="evidence" value="ECO:0007669"/>
    <property type="project" value="InterPro"/>
</dbReference>
<reference evidence="4" key="1">
    <citation type="submission" date="2022-11" db="UniProtKB">
        <authorList>
            <consortium name="WormBaseParasite"/>
        </authorList>
    </citation>
    <scope>IDENTIFICATION</scope>
</reference>